<protein>
    <recommendedName>
        <fullName evidence="3">SprB repeat-containing protein</fullName>
    </recommendedName>
</protein>
<accession>A0A937AKF5</accession>
<name>A0A937AKF5_9BACT</name>
<reference evidence="1" key="1">
    <citation type="submission" date="2021-01" db="EMBL/GenBank/DDBJ databases">
        <title>Marivirga sp. nov., isolated from intertidal surface sediments.</title>
        <authorList>
            <person name="Zhang M."/>
        </authorList>
    </citation>
    <scope>NUCLEOTIDE SEQUENCE</scope>
    <source>
        <strain evidence="1">SM1354</strain>
    </source>
</reference>
<evidence type="ECO:0000313" key="2">
    <source>
        <dbReference type="Proteomes" id="UP000642920"/>
    </source>
</evidence>
<comment type="caution">
    <text evidence="1">The sequence shown here is derived from an EMBL/GenBank/DDBJ whole genome shotgun (WGS) entry which is preliminary data.</text>
</comment>
<dbReference type="Proteomes" id="UP000642920">
    <property type="component" value="Unassembled WGS sequence"/>
</dbReference>
<dbReference type="PROSITE" id="PS51257">
    <property type="entry name" value="PROKAR_LIPOPROTEIN"/>
    <property type="match status" value="1"/>
</dbReference>
<gene>
    <name evidence="1" type="ORF">JKP34_08025</name>
</gene>
<organism evidence="1 2">
    <name type="scientific">Marivirga atlantica</name>
    <dbReference type="NCBI Taxonomy" id="1548457"/>
    <lineage>
        <taxon>Bacteria</taxon>
        <taxon>Pseudomonadati</taxon>
        <taxon>Bacteroidota</taxon>
        <taxon>Cytophagia</taxon>
        <taxon>Cytophagales</taxon>
        <taxon>Marivirgaceae</taxon>
        <taxon>Marivirga</taxon>
    </lineage>
</organism>
<dbReference type="RefSeq" id="WP_201919591.1">
    <property type="nucleotide sequence ID" value="NZ_JAERQG010000002.1"/>
</dbReference>
<proteinExistence type="predicted"/>
<evidence type="ECO:0008006" key="3">
    <source>
        <dbReference type="Google" id="ProtNLM"/>
    </source>
</evidence>
<dbReference type="AlphaFoldDB" id="A0A937AKF5"/>
<keyword evidence="2" id="KW-1185">Reference proteome</keyword>
<evidence type="ECO:0000313" key="1">
    <source>
        <dbReference type="EMBL" id="MBL0765193.1"/>
    </source>
</evidence>
<dbReference type="EMBL" id="JAERQG010000002">
    <property type="protein sequence ID" value="MBL0765193.1"/>
    <property type="molecule type" value="Genomic_DNA"/>
</dbReference>
<sequence length="270" mass="28427">MLKYKFHLSTVIICLLTLVSCEYERVTTPDVCDEAPVLISLDQANSQLSIECGTEDGTIVIESDNQALEYSNNGGDFTSNASFVNLGAGTYSIIARTTSNGCTSEPLVVDIVNENGLIISLAQSSNADCGSSNGSISISQSNGAEPVTYSLNGSSFQTSAEFNNLSPDSYDIVARDANGCEASISNIEITTGVSLSADIQPIIQNNCAVTGCHSGSQPPNFTDKQNILNNASRIKSRTSAGSMPPSGREDLTEQEIALIACWVDDGALDN</sequence>